<keyword evidence="5 11" id="KW-0132">Cell division</keyword>
<dbReference type="EMBL" id="CP044463">
    <property type="protein sequence ID" value="QIC66107.1"/>
    <property type="molecule type" value="Genomic_DNA"/>
</dbReference>
<name>A0AAE6WUB5_9GAMM</name>
<evidence type="ECO:0000256" key="6">
    <source>
        <dbReference type="ARBA" id="ARBA00022829"/>
    </source>
</evidence>
<feature type="domain" description="Core-binding (CB)" evidence="13">
    <location>
        <begin position="15"/>
        <end position="96"/>
    </location>
</feature>
<evidence type="ECO:0000256" key="7">
    <source>
        <dbReference type="ARBA" id="ARBA00022908"/>
    </source>
</evidence>
<evidence type="ECO:0000256" key="4">
    <source>
        <dbReference type="ARBA" id="ARBA00022490"/>
    </source>
</evidence>
<feature type="active site" evidence="11">
    <location>
        <position position="277"/>
    </location>
</feature>
<feature type="active site" evidence="11">
    <location>
        <position position="251"/>
    </location>
</feature>
<dbReference type="InterPro" id="IPR044068">
    <property type="entry name" value="CB"/>
</dbReference>
<keyword evidence="8 11" id="KW-0238">DNA-binding</keyword>
<feature type="active site" evidence="11">
    <location>
        <position position="157"/>
    </location>
</feature>
<evidence type="ECO:0000259" key="13">
    <source>
        <dbReference type="PROSITE" id="PS51900"/>
    </source>
</evidence>
<dbReference type="GO" id="GO:0007059">
    <property type="term" value="P:chromosome segregation"/>
    <property type="evidence" value="ECO:0007669"/>
    <property type="project" value="UniProtKB-UniRule"/>
</dbReference>
<comment type="function">
    <text evidence="11">Site-specific tyrosine recombinase, which acts by catalyzing the cutting and rejoining of the recombining DNA molecules. The XerC-XerD complex is essential to convert dimers of the bacterial chromosome into monomers to permit their segregation at cell division. It also contributes to the segregational stability of plasmids.</text>
</comment>
<keyword evidence="9 11" id="KW-0233">DNA recombination</keyword>
<dbReference type="GO" id="GO:0009037">
    <property type="term" value="F:tyrosine-based site-specific recombinase activity"/>
    <property type="evidence" value="ECO:0007669"/>
    <property type="project" value="UniProtKB-UniRule"/>
</dbReference>
<evidence type="ECO:0000256" key="9">
    <source>
        <dbReference type="ARBA" id="ARBA00023172"/>
    </source>
</evidence>
<sequence>MLNKKPRIPTPVQIPENAQFLHGYRDYLIAQTVSPHTRNAYLSDLIQCSSCLTKALPEWDHDDVSDVLIELTKQQKSPRSIARCLSALRSFYKFLREQKLRNDNPVAAHKTPKLGRALPKDLSEADVEALINAPDINTALGLRDRAMLEVLYACGLRVTELLNLRLELINLKQGYLRIVGKGNKERLVPMGQVACEWIEKYLNEARPQLYKTATDYLFLTQHGGIMSRQNFWYAIKRYALQAGVQAELSPHTLRHAFATHLLNHGADLRVVQMLLGHSDLSTTQIYTHVAQVRMQQLHASHHPRA</sequence>
<dbReference type="GO" id="GO:0051301">
    <property type="term" value="P:cell division"/>
    <property type="evidence" value="ECO:0007669"/>
    <property type="project" value="UniProtKB-KW"/>
</dbReference>
<comment type="similarity">
    <text evidence="2 11">Belongs to the 'phage' integrase family. XerD subfamily.</text>
</comment>
<dbReference type="CDD" id="cd00798">
    <property type="entry name" value="INT_XerDC_C"/>
    <property type="match status" value="1"/>
</dbReference>
<dbReference type="Gene3D" id="1.10.443.10">
    <property type="entry name" value="Intergrase catalytic core"/>
    <property type="match status" value="1"/>
</dbReference>
<evidence type="ECO:0000256" key="10">
    <source>
        <dbReference type="ARBA" id="ARBA00023306"/>
    </source>
</evidence>
<feature type="active site" description="O-(3'-phospho-DNA)-tyrosine intermediate" evidence="11">
    <location>
        <position position="286"/>
    </location>
</feature>
<dbReference type="SUPFAM" id="SSF56349">
    <property type="entry name" value="DNA breaking-rejoining enzymes"/>
    <property type="match status" value="1"/>
</dbReference>
<dbReference type="NCBIfam" id="NF040815">
    <property type="entry name" value="recomb_XerA_Arch"/>
    <property type="match status" value="1"/>
</dbReference>
<organism evidence="14 15">
    <name type="scientific">Acinetobacter schindleri</name>
    <dbReference type="NCBI Taxonomy" id="108981"/>
    <lineage>
        <taxon>Bacteria</taxon>
        <taxon>Pseudomonadati</taxon>
        <taxon>Pseudomonadota</taxon>
        <taxon>Gammaproteobacteria</taxon>
        <taxon>Moraxellales</taxon>
        <taxon>Moraxellaceae</taxon>
        <taxon>Acinetobacter</taxon>
    </lineage>
</organism>
<dbReference type="PROSITE" id="PS51900">
    <property type="entry name" value="CB"/>
    <property type="match status" value="1"/>
</dbReference>
<evidence type="ECO:0000313" key="14">
    <source>
        <dbReference type="EMBL" id="QIC66107.1"/>
    </source>
</evidence>
<comment type="subunit">
    <text evidence="11">Forms a cyclic heterotetrameric complex composed of two molecules of XerC and two molecules of XerD.</text>
</comment>
<dbReference type="GO" id="GO:0005737">
    <property type="term" value="C:cytoplasm"/>
    <property type="evidence" value="ECO:0007669"/>
    <property type="project" value="UniProtKB-SubCell"/>
</dbReference>
<evidence type="ECO:0000256" key="1">
    <source>
        <dbReference type="ARBA" id="ARBA00004496"/>
    </source>
</evidence>
<dbReference type="PANTHER" id="PTHR30349:SF90">
    <property type="entry name" value="TYROSINE RECOMBINASE XERD"/>
    <property type="match status" value="1"/>
</dbReference>
<dbReference type="Gene3D" id="1.10.150.130">
    <property type="match status" value="1"/>
</dbReference>
<dbReference type="InterPro" id="IPR023009">
    <property type="entry name" value="Tyrosine_recombinase_XerC/XerD"/>
</dbReference>
<dbReference type="HAMAP" id="MF_01807">
    <property type="entry name" value="Recomb_XerD"/>
    <property type="match status" value="1"/>
</dbReference>
<dbReference type="HAMAP" id="MF_01808">
    <property type="entry name" value="Recomb_XerC_XerD"/>
    <property type="match status" value="1"/>
</dbReference>
<evidence type="ECO:0000256" key="2">
    <source>
        <dbReference type="ARBA" id="ARBA00010450"/>
    </source>
</evidence>
<evidence type="ECO:0000256" key="8">
    <source>
        <dbReference type="ARBA" id="ARBA00023125"/>
    </source>
</evidence>
<dbReference type="InterPro" id="IPR011932">
    <property type="entry name" value="Recomb_XerD"/>
</dbReference>
<keyword evidence="4 11" id="KW-0963">Cytoplasm</keyword>
<evidence type="ECO:0000256" key="3">
    <source>
        <dbReference type="ARBA" id="ARBA00015810"/>
    </source>
</evidence>
<feature type="active site" evidence="11">
    <location>
        <position position="181"/>
    </location>
</feature>
<dbReference type="GO" id="GO:0006313">
    <property type="term" value="P:DNA transposition"/>
    <property type="evidence" value="ECO:0007669"/>
    <property type="project" value="UniProtKB-UniRule"/>
</dbReference>
<dbReference type="InterPro" id="IPR011010">
    <property type="entry name" value="DNA_brk_join_enz"/>
</dbReference>
<dbReference type="RefSeq" id="WP_163170763.1">
    <property type="nucleotide sequence ID" value="NZ_CP044463.1"/>
</dbReference>
<dbReference type="InterPro" id="IPR010998">
    <property type="entry name" value="Integrase_recombinase_N"/>
</dbReference>
<accession>A0AAE6WUB5</accession>
<dbReference type="PANTHER" id="PTHR30349">
    <property type="entry name" value="PHAGE INTEGRASE-RELATED"/>
    <property type="match status" value="1"/>
</dbReference>
<evidence type="ECO:0000259" key="12">
    <source>
        <dbReference type="PROSITE" id="PS51898"/>
    </source>
</evidence>
<dbReference type="Pfam" id="PF00589">
    <property type="entry name" value="Phage_integrase"/>
    <property type="match status" value="1"/>
</dbReference>
<keyword evidence="6 11" id="KW-0159">Chromosome partition</keyword>
<dbReference type="Pfam" id="PF02899">
    <property type="entry name" value="Phage_int_SAM_1"/>
    <property type="match status" value="1"/>
</dbReference>
<dbReference type="InterPro" id="IPR004107">
    <property type="entry name" value="Integrase_SAM-like_N"/>
</dbReference>
<dbReference type="Proteomes" id="UP000503505">
    <property type="component" value="Chromosome"/>
</dbReference>
<evidence type="ECO:0000313" key="15">
    <source>
        <dbReference type="Proteomes" id="UP000503505"/>
    </source>
</evidence>
<dbReference type="AlphaFoldDB" id="A0AAE6WUB5"/>
<keyword evidence="7 11" id="KW-0229">DNA integration</keyword>
<dbReference type="GO" id="GO:0003677">
    <property type="term" value="F:DNA binding"/>
    <property type="evidence" value="ECO:0007669"/>
    <property type="project" value="UniProtKB-UniRule"/>
</dbReference>
<feature type="active site" evidence="11">
    <location>
        <position position="254"/>
    </location>
</feature>
<gene>
    <name evidence="11 14" type="primary">xerD</name>
    <name evidence="14" type="ORF">FSC10_01390</name>
</gene>
<feature type="domain" description="Tyr recombinase" evidence="12">
    <location>
        <begin position="117"/>
        <end position="299"/>
    </location>
</feature>
<evidence type="ECO:0000256" key="5">
    <source>
        <dbReference type="ARBA" id="ARBA00022618"/>
    </source>
</evidence>
<keyword evidence="10 11" id="KW-0131">Cell cycle</keyword>
<dbReference type="InterPro" id="IPR050090">
    <property type="entry name" value="Tyrosine_recombinase_XerCD"/>
</dbReference>
<dbReference type="InterPro" id="IPR013762">
    <property type="entry name" value="Integrase-like_cat_sf"/>
</dbReference>
<reference evidence="14 15" key="1">
    <citation type="submission" date="2019-09" db="EMBL/GenBank/DDBJ databases">
        <title>Non-baumannii Acinetobacter spp. carrying blaNDM-1 isolated in China.</title>
        <authorList>
            <person name="Cui C."/>
            <person name="Chen C."/>
            <person name="Sun J."/>
            <person name="Liu Y."/>
        </authorList>
    </citation>
    <scope>NUCLEOTIDE SEQUENCE [LARGE SCALE GENOMIC DNA]</scope>
    <source>
        <strain evidence="14 15">HZE23-1</strain>
    </source>
</reference>
<comment type="subcellular location">
    <subcellularLocation>
        <location evidence="1 11">Cytoplasm</location>
    </subcellularLocation>
</comment>
<dbReference type="PROSITE" id="PS51898">
    <property type="entry name" value="TYR_RECOMBINASE"/>
    <property type="match status" value="1"/>
</dbReference>
<dbReference type="NCBIfam" id="NF001399">
    <property type="entry name" value="PRK00283.1"/>
    <property type="match status" value="1"/>
</dbReference>
<proteinExistence type="inferred from homology"/>
<protein>
    <recommendedName>
        <fullName evidence="3 11">Tyrosine recombinase XerD</fullName>
    </recommendedName>
</protein>
<dbReference type="SUPFAM" id="SSF47823">
    <property type="entry name" value="lambda integrase-like, N-terminal domain"/>
    <property type="match status" value="1"/>
</dbReference>
<dbReference type="NCBIfam" id="TIGR02225">
    <property type="entry name" value="recomb_XerD"/>
    <property type="match status" value="1"/>
</dbReference>
<evidence type="ECO:0000256" key="11">
    <source>
        <dbReference type="HAMAP-Rule" id="MF_01807"/>
    </source>
</evidence>
<dbReference type="InterPro" id="IPR002104">
    <property type="entry name" value="Integrase_catalytic"/>
</dbReference>